<gene>
    <name evidence="5" type="ORF">LUZ63_014396</name>
</gene>
<name>A0A9Q0CAC2_9POAL</name>
<feature type="domain" description="Glutamine amidotransferase type-2" evidence="4">
    <location>
        <begin position="2"/>
        <end position="218"/>
    </location>
</feature>
<evidence type="ECO:0000256" key="3">
    <source>
        <dbReference type="ARBA" id="ARBA00022962"/>
    </source>
</evidence>
<organism evidence="5 6">
    <name type="scientific">Rhynchospora breviuscula</name>
    <dbReference type="NCBI Taxonomy" id="2022672"/>
    <lineage>
        <taxon>Eukaryota</taxon>
        <taxon>Viridiplantae</taxon>
        <taxon>Streptophyta</taxon>
        <taxon>Embryophyta</taxon>
        <taxon>Tracheophyta</taxon>
        <taxon>Spermatophyta</taxon>
        <taxon>Magnoliopsida</taxon>
        <taxon>Liliopsida</taxon>
        <taxon>Poales</taxon>
        <taxon>Cyperaceae</taxon>
        <taxon>Cyperoideae</taxon>
        <taxon>Rhynchosporeae</taxon>
        <taxon>Rhynchospora</taxon>
    </lineage>
</organism>
<keyword evidence="6" id="KW-1185">Reference proteome</keyword>
<dbReference type="InterPro" id="IPR014729">
    <property type="entry name" value="Rossmann-like_a/b/a_fold"/>
</dbReference>
<dbReference type="GO" id="GO:0004066">
    <property type="term" value="F:asparagine synthase (glutamine-hydrolyzing) activity"/>
    <property type="evidence" value="ECO:0007669"/>
    <property type="project" value="InterPro"/>
</dbReference>
<protein>
    <recommendedName>
        <fullName evidence="4">Glutamine amidotransferase type-2 domain-containing protein</fullName>
    </recommendedName>
</protein>
<dbReference type="CDD" id="cd01991">
    <property type="entry name" value="Asn_synthase_B_C"/>
    <property type="match status" value="1"/>
</dbReference>
<evidence type="ECO:0000313" key="6">
    <source>
        <dbReference type="Proteomes" id="UP001151287"/>
    </source>
</evidence>
<comment type="caution">
    <text evidence="5">The sequence shown here is derived from an EMBL/GenBank/DDBJ whole genome shotgun (WGS) entry which is preliminary data.</text>
</comment>
<dbReference type="Proteomes" id="UP001151287">
    <property type="component" value="Unassembled WGS sequence"/>
</dbReference>
<dbReference type="InterPro" id="IPR017932">
    <property type="entry name" value="GATase_2_dom"/>
</dbReference>
<dbReference type="PANTHER" id="PTHR45937">
    <property type="entry name" value="ASPARAGINE SYNTHETASE DOMAIN-CONTAINING PROTEIN 1"/>
    <property type="match status" value="1"/>
</dbReference>
<keyword evidence="2" id="KW-0061">Asparagine biosynthesis</keyword>
<dbReference type="SUPFAM" id="SSF56235">
    <property type="entry name" value="N-terminal nucleophile aminohydrolases (Ntn hydrolases)"/>
    <property type="match status" value="1"/>
</dbReference>
<evidence type="ECO:0000259" key="4">
    <source>
        <dbReference type="PROSITE" id="PS51278"/>
    </source>
</evidence>
<reference evidence="5" key="1">
    <citation type="journal article" date="2022" name="Cell">
        <title>Repeat-based holocentromeres influence genome architecture and karyotype evolution.</title>
        <authorList>
            <person name="Hofstatter P.G."/>
            <person name="Thangavel G."/>
            <person name="Lux T."/>
            <person name="Neumann P."/>
            <person name="Vondrak T."/>
            <person name="Novak P."/>
            <person name="Zhang M."/>
            <person name="Costa L."/>
            <person name="Castellani M."/>
            <person name="Scott A."/>
            <person name="Toegelov H."/>
            <person name="Fuchs J."/>
            <person name="Mata-Sucre Y."/>
            <person name="Dias Y."/>
            <person name="Vanzela A.L.L."/>
            <person name="Huettel B."/>
            <person name="Almeida C.C.S."/>
            <person name="Simkova H."/>
            <person name="Souza G."/>
            <person name="Pedrosa-Harand A."/>
            <person name="Macas J."/>
            <person name="Mayer K.F.X."/>
            <person name="Houben A."/>
            <person name="Marques A."/>
        </authorList>
    </citation>
    <scope>NUCLEOTIDE SEQUENCE</scope>
    <source>
        <strain evidence="5">RhyBre1mFocal</strain>
    </source>
</reference>
<dbReference type="InterPro" id="IPR051857">
    <property type="entry name" value="Asn_synthetase_domain"/>
</dbReference>
<dbReference type="AlphaFoldDB" id="A0A9Q0CAC2"/>
<keyword evidence="1" id="KW-0028">Amino-acid biosynthesis</keyword>
<dbReference type="Gene3D" id="3.40.50.620">
    <property type="entry name" value="HUPs"/>
    <property type="match status" value="1"/>
</dbReference>
<dbReference type="InterPro" id="IPR001962">
    <property type="entry name" value="Asn_synthase"/>
</dbReference>
<dbReference type="Pfam" id="PF13537">
    <property type="entry name" value="GATase_7"/>
    <property type="match status" value="1"/>
</dbReference>
<proteinExistence type="predicted"/>
<dbReference type="InterPro" id="IPR029055">
    <property type="entry name" value="Ntn_hydrolases_N"/>
</dbReference>
<dbReference type="GO" id="GO:0006529">
    <property type="term" value="P:asparagine biosynthetic process"/>
    <property type="evidence" value="ECO:0007669"/>
    <property type="project" value="UniProtKB-KW"/>
</dbReference>
<evidence type="ECO:0000256" key="2">
    <source>
        <dbReference type="ARBA" id="ARBA00022888"/>
    </source>
</evidence>
<dbReference type="EMBL" id="JAMQYH010000004">
    <property type="protein sequence ID" value="KAJ1690241.1"/>
    <property type="molecule type" value="Genomic_DNA"/>
</dbReference>
<dbReference type="SUPFAM" id="SSF52402">
    <property type="entry name" value="Adenine nucleotide alpha hydrolases-like"/>
    <property type="match status" value="1"/>
</dbReference>
<dbReference type="PROSITE" id="PS51278">
    <property type="entry name" value="GATASE_TYPE_2"/>
    <property type="match status" value="1"/>
</dbReference>
<dbReference type="Gene3D" id="3.60.20.10">
    <property type="entry name" value="Glutamine Phosphoribosylpyrophosphate, subunit 1, domain 1"/>
    <property type="match status" value="1"/>
</dbReference>
<dbReference type="PANTHER" id="PTHR45937:SF1">
    <property type="entry name" value="ASPARAGINE SYNTHETASE DOMAIN-CONTAINING PROTEIN 1"/>
    <property type="match status" value="1"/>
</dbReference>
<evidence type="ECO:0000256" key="1">
    <source>
        <dbReference type="ARBA" id="ARBA00022605"/>
    </source>
</evidence>
<evidence type="ECO:0000313" key="5">
    <source>
        <dbReference type="EMBL" id="KAJ1690241.1"/>
    </source>
</evidence>
<keyword evidence="3" id="KW-0315">Glutamine amidotransferase</keyword>
<accession>A0A9Q0CAC2</accession>
<sequence>MCGIALILSDGEIQKGNPSLEELQSSLLRRGPDRLGLARVLLSSDGEVVIKTEVGEKVKEEGCSLELCLIGAELQLRGVNTICQPLVSPSGNILIFNGEIFGGIEVPPEKNDAEYLLHELELCCWGNEHKGKSVADVLSSIRGPWALIYWQIRSRTVWYGRDAFGRRSLLVREPTSEDKRFIISSVAPPSSKNSFDGTSITYSWQEIPCGIYSICLKEGTSIKEAVMDEKISKHEWMDPVLVDLINWERKHSGPDSILSATDVPLSSSAQKVLHVLRESVMRRTIVDTLIQQNGNKDEEGEAPIAILFSGGLDSMILAALLDQCLSKRYWIDLLNVSFDGESAPDRISAKSGLRELQHISPNRRWRLVEIDSSLSDLKCETDHVMSLIHPSKTYMDLNIGTALWLAAGGDGYVDMETCRPSHSRSRYKYRSKSRVLLIGSGADEQCAGYGRYRTKFRSGGWPALEEEMRLDMQRIWKRNMGRDDRCVSDCAKEARFPFLDEDVIRSLLELPLWEIANLEEPAGMGDKKILRQVANLLGLHEAALLPKRAIQFGTRIARESNKKVFGSNRAANQASAGSADIQLNAQ</sequence>
<dbReference type="Pfam" id="PF00733">
    <property type="entry name" value="Asn_synthase"/>
    <property type="match status" value="1"/>
</dbReference>
<dbReference type="OrthoDB" id="10252281at2759"/>